<dbReference type="RefSeq" id="WP_179810679.1">
    <property type="nucleotide sequence ID" value="NZ_JACCHL010000001.1"/>
</dbReference>
<feature type="transmembrane region" description="Helical" evidence="1">
    <location>
        <begin position="31"/>
        <end position="51"/>
    </location>
</feature>
<keyword evidence="1" id="KW-0812">Transmembrane</keyword>
<dbReference type="Proteomes" id="UP000584931">
    <property type="component" value="Unassembled WGS sequence"/>
</dbReference>
<sequence>MNSLTKLWVTLSAFVVPKSEKDDRGAGIVEYAAILILVAAIAAAVFSLGLAQRISDGIGAAITEILQGPGSQPGAPSETP</sequence>
<dbReference type="AlphaFoldDB" id="A0A7Z0BKA9"/>
<accession>A0A7Z0BKA9</accession>
<proteinExistence type="predicted"/>
<keyword evidence="1" id="KW-0472">Membrane</keyword>
<protein>
    <submittedName>
        <fullName evidence="2">Flp pilus assembly pilin Flp</fullName>
    </submittedName>
</protein>
<name>A0A7Z0BKA9_9ACTN</name>
<dbReference type="EMBL" id="JACCHL010000001">
    <property type="protein sequence ID" value="NYH53971.1"/>
    <property type="molecule type" value="Genomic_DNA"/>
</dbReference>
<organism evidence="2 3">
    <name type="scientific">Nocardiopsis sinuspersici</name>
    <dbReference type="NCBI Taxonomy" id="501010"/>
    <lineage>
        <taxon>Bacteria</taxon>
        <taxon>Bacillati</taxon>
        <taxon>Actinomycetota</taxon>
        <taxon>Actinomycetes</taxon>
        <taxon>Streptosporangiales</taxon>
        <taxon>Nocardiopsidaceae</taxon>
        <taxon>Nocardiopsis</taxon>
    </lineage>
</organism>
<reference evidence="2 3" key="1">
    <citation type="submission" date="2020-07" db="EMBL/GenBank/DDBJ databases">
        <title>Sequencing the genomes of 1000 actinobacteria strains.</title>
        <authorList>
            <person name="Klenk H.-P."/>
        </authorList>
    </citation>
    <scope>NUCLEOTIDE SEQUENCE [LARGE SCALE GENOMIC DNA]</scope>
    <source>
        <strain evidence="2 3">DSM 45278</strain>
    </source>
</reference>
<keyword evidence="1" id="KW-1133">Transmembrane helix</keyword>
<gene>
    <name evidence="2" type="ORF">HNR06_003560</name>
</gene>
<comment type="caution">
    <text evidence="2">The sequence shown here is derived from an EMBL/GenBank/DDBJ whole genome shotgun (WGS) entry which is preliminary data.</text>
</comment>
<evidence type="ECO:0000313" key="3">
    <source>
        <dbReference type="Proteomes" id="UP000584931"/>
    </source>
</evidence>
<evidence type="ECO:0000313" key="2">
    <source>
        <dbReference type="EMBL" id="NYH53971.1"/>
    </source>
</evidence>
<evidence type="ECO:0000256" key="1">
    <source>
        <dbReference type="SAM" id="Phobius"/>
    </source>
</evidence>